<dbReference type="Gene3D" id="3.90.1530.30">
    <property type="match status" value="1"/>
</dbReference>
<dbReference type="InterPro" id="IPR036086">
    <property type="entry name" value="ParB/Sulfiredoxin_sf"/>
</dbReference>
<dbReference type="PANTHER" id="PTHR33375:SF1">
    <property type="entry name" value="CHROMOSOME-PARTITIONING PROTEIN PARB-RELATED"/>
    <property type="match status" value="1"/>
</dbReference>
<evidence type="ECO:0000313" key="3">
    <source>
        <dbReference type="Proteomes" id="UP000544134"/>
    </source>
</evidence>
<dbReference type="SMART" id="SM00470">
    <property type="entry name" value="ParB"/>
    <property type="match status" value="1"/>
</dbReference>
<dbReference type="GO" id="GO:0005694">
    <property type="term" value="C:chromosome"/>
    <property type="evidence" value="ECO:0007669"/>
    <property type="project" value="TreeGrafter"/>
</dbReference>
<dbReference type="SUPFAM" id="SSF109709">
    <property type="entry name" value="KorB DNA-binding domain-like"/>
    <property type="match status" value="1"/>
</dbReference>
<dbReference type="GO" id="GO:0007059">
    <property type="term" value="P:chromosome segregation"/>
    <property type="evidence" value="ECO:0007669"/>
    <property type="project" value="TreeGrafter"/>
</dbReference>
<protein>
    <submittedName>
        <fullName evidence="2">ParB N-terminal domain-containing protein</fullName>
    </submittedName>
</protein>
<proteinExistence type="predicted"/>
<dbReference type="Gene3D" id="1.10.10.2830">
    <property type="match status" value="1"/>
</dbReference>
<dbReference type="Pfam" id="PF02195">
    <property type="entry name" value="ParB_N"/>
    <property type="match status" value="1"/>
</dbReference>
<gene>
    <name evidence="2" type="ORF">HHL24_11340</name>
</gene>
<dbReference type="Proteomes" id="UP000544134">
    <property type="component" value="Unassembled WGS sequence"/>
</dbReference>
<dbReference type="RefSeq" id="WP_169485578.1">
    <property type="nucleotide sequence ID" value="NZ_JABBGJ010000010.1"/>
</dbReference>
<evidence type="ECO:0000259" key="1">
    <source>
        <dbReference type="SMART" id="SM00470"/>
    </source>
</evidence>
<organism evidence="2 3">
    <name type="scientific">Paraburkholderia polaris</name>
    <dbReference type="NCBI Taxonomy" id="2728848"/>
    <lineage>
        <taxon>Bacteria</taxon>
        <taxon>Pseudomonadati</taxon>
        <taxon>Pseudomonadota</taxon>
        <taxon>Betaproteobacteria</taxon>
        <taxon>Burkholderiales</taxon>
        <taxon>Burkholderiaceae</taxon>
        <taxon>Paraburkholderia</taxon>
    </lineage>
</organism>
<reference evidence="2 3" key="1">
    <citation type="submission" date="2020-04" db="EMBL/GenBank/DDBJ databases">
        <title>Paraburkholderia sp. RP-4-7 isolated from soil.</title>
        <authorList>
            <person name="Dahal R.H."/>
        </authorList>
    </citation>
    <scope>NUCLEOTIDE SEQUENCE [LARGE SCALE GENOMIC DNA]</scope>
    <source>
        <strain evidence="2 3">RP-4-7</strain>
    </source>
</reference>
<dbReference type="InterPro" id="IPR050336">
    <property type="entry name" value="Chromosome_partition/occlusion"/>
</dbReference>
<dbReference type="EMBL" id="JABBGJ010000010">
    <property type="protein sequence ID" value="NML98545.1"/>
    <property type="molecule type" value="Genomic_DNA"/>
</dbReference>
<dbReference type="SUPFAM" id="SSF110849">
    <property type="entry name" value="ParB/Sulfiredoxin"/>
    <property type="match status" value="1"/>
</dbReference>
<dbReference type="InterPro" id="IPR003115">
    <property type="entry name" value="ParB_N"/>
</dbReference>
<accession>A0A848ID82</accession>
<evidence type="ECO:0000313" key="2">
    <source>
        <dbReference type="EMBL" id="NML98545.1"/>
    </source>
</evidence>
<sequence>MTGVTLAFIPEPLSIALDHILPSRRLPSTIFDSRKFRQVRSSIEEIGLIEPLSVSAMDQTTGNYILLDGHVRLLAIQDLRQVEAVCLVATDDESYTYNNRVNRLSTIQEHIMIRRAVDRGISPERLAKALAIDVTSILKRLSLLNGICTEAAELLGDRQFSSDLSRVLRKMKPTRQVECVELMVAANNVTVAYAEALLVATPIALLVEGKKPTRLAGINPEQMAKMEREMGNLQGQYKLVEQTYGQDVLNLVLAKGYLAKLLKNDSVTQHLRQHYPDLFSEFGVIVETVSLDRQQFSAVA</sequence>
<dbReference type="PANTHER" id="PTHR33375">
    <property type="entry name" value="CHROMOSOME-PARTITIONING PROTEIN PARB-RELATED"/>
    <property type="match status" value="1"/>
</dbReference>
<dbReference type="Pfam" id="PF07506">
    <property type="entry name" value="RepB"/>
    <property type="match status" value="1"/>
</dbReference>
<dbReference type="AlphaFoldDB" id="A0A848ID82"/>
<name>A0A848ID82_9BURK</name>
<keyword evidence="3" id="KW-1185">Reference proteome</keyword>
<dbReference type="InterPro" id="IPR011111">
    <property type="entry name" value="Plasmid_RepB"/>
</dbReference>
<comment type="caution">
    <text evidence="2">The sequence shown here is derived from an EMBL/GenBank/DDBJ whole genome shotgun (WGS) entry which is preliminary data.</text>
</comment>
<feature type="domain" description="ParB-like N-terminal" evidence="1">
    <location>
        <begin position="13"/>
        <end position="103"/>
    </location>
</feature>